<gene>
    <name evidence="1" type="ORF">AYR66_03755</name>
</gene>
<dbReference type="EMBL" id="LSTO01000002">
    <property type="protein sequence ID" value="OWW18700.1"/>
    <property type="molecule type" value="Genomic_DNA"/>
</dbReference>
<name>A0A254T7S3_9BURK</name>
<evidence type="ECO:0000313" key="2">
    <source>
        <dbReference type="Proteomes" id="UP000197535"/>
    </source>
</evidence>
<keyword evidence="2" id="KW-1185">Reference proteome</keyword>
<dbReference type="Pfam" id="PF13384">
    <property type="entry name" value="HTH_23"/>
    <property type="match status" value="1"/>
</dbReference>
<dbReference type="SUPFAM" id="SSF46689">
    <property type="entry name" value="Homeodomain-like"/>
    <property type="match status" value="1"/>
</dbReference>
<dbReference type="Proteomes" id="UP000197535">
    <property type="component" value="Unassembled WGS sequence"/>
</dbReference>
<sequence>MAKNETITMSMREIDRLKVIQAVVDRNLKPMQAAQRLGLTTRQVRRMVSRYRDDGPASRNRRCATNKGW</sequence>
<accession>A0A254T7S3</accession>
<proteinExistence type="predicted"/>
<comment type="caution">
    <text evidence="1">The sequence shown here is derived from an EMBL/GenBank/DDBJ whole genome shotgun (WGS) entry which is preliminary data.</text>
</comment>
<dbReference type="RefSeq" id="WP_420093138.1">
    <property type="nucleotide sequence ID" value="NZ_LSTO01000002.1"/>
</dbReference>
<dbReference type="AlphaFoldDB" id="A0A254T7S3"/>
<dbReference type="InterPro" id="IPR009057">
    <property type="entry name" value="Homeodomain-like_sf"/>
</dbReference>
<reference evidence="1 2" key="1">
    <citation type="submission" date="2016-02" db="EMBL/GenBank/DDBJ databases">
        <authorList>
            <person name="Wen L."/>
            <person name="He K."/>
            <person name="Yang H."/>
        </authorList>
    </citation>
    <scope>NUCLEOTIDE SEQUENCE [LARGE SCALE GENOMIC DNA]</scope>
    <source>
        <strain evidence="1 2">TSA40</strain>
    </source>
</reference>
<protein>
    <recommendedName>
        <fullName evidence="3">Transposase</fullName>
    </recommendedName>
</protein>
<organism evidence="1 2">
    <name type="scientific">Noviherbaspirillum denitrificans</name>
    <dbReference type="NCBI Taxonomy" id="1968433"/>
    <lineage>
        <taxon>Bacteria</taxon>
        <taxon>Pseudomonadati</taxon>
        <taxon>Pseudomonadota</taxon>
        <taxon>Betaproteobacteria</taxon>
        <taxon>Burkholderiales</taxon>
        <taxon>Oxalobacteraceae</taxon>
        <taxon>Noviherbaspirillum</taxon>
    </lineage>
</organism>
<evidence type="ECO:0008006" key="3">
    <source>
        <dbReference type="Google" id="ProtNLM"/>
    </source>
</evidence>
<evidence type="ECO:0000313" key="1">
    <source>
        <dbReference type="EMBL" id="OWW18700.1"/>
    </source>
</evidence>